<proteinExistence type="predicted"/>
<evidence type="ECO:0000256" key="1">
    <source>
        <dbReference type="SAM" id="SignalP"/>
    </source>
</evidence>
<reference evidence="3 4" key="1">
    <citation type="submission" date="2014-12" db="EMBL/GenBank/DDBJ databases">
        <title>Draft genome sequence of Paenibacillus kamchatkensis strain B-2647.</title>
        <authorList>
            <person name="Karlyshev A.V."/>
            <person name="Kudryashova E.B."/>
        </authorList>
    </citation>
    <scope>NUCLEOTIDE SEQUENCE [LARGE SCALE GENOMIC DNA]</scope>
    <source>
        <strain evidence="3 4">VKM B-2647</strain>
    </source>
</reference>
<dbReference type="InterPro" id="IPR012854">
    <property type="entry name" value="Cu_amine_oxidase-like_N"/>
</dbReference>
<dbReference type="SUPFAM" id="SSF55383">
    <property type="entry name" value="Copper amine oxidase, domain N"/>
    <property type="match status" value="1"/>
</dbReference>
<comment type="caution">
    <text evidence="3">The sequence shown here is derived from an EMBL/GenBank/DDBJ whole genome shotgun (WGS) entry which is preliminary data.</text>
</comment>
<feature type="chain" id="PRO_5046463403" description="Copper amine oxidase-like N-terminal domain-containing protein" evidence="1">
    <location>
        <begin position="25"/>
        <end position="634"/>
    </location>
</feature>
<accession>A0ABR5ACA4</accession>
<dbReference type="InterPro" id="IPR036582">
    <property type="entry name" value="Mao_N_sf"/>
</dbReference>
<gene>
    <name evidence="3" type="ORF">SD70_24830</name>
</gene>
<feature type="domain" description="Copper amine oxidase-like N-terminal" evidence="2">
    <location>
        <begin position="347"/>
        <end position="438"/>
    </location>
</feature>
<evidence type="ECO:0000313" key="3">
    <source>
        <dbReference type="EMBL" id="KIL38679.1"/>
    </source>
</evidence>
<dbReference type="EMBL" id="JXAK01000054">
    <property type="protein sequence ID" value="KIL38679.1"/>
    <property type="molecule type" value="Genomic_DNA"/>
</dbReference>
<dbReference type="RefSeq" id="WP_041050647.1">
    <property type="nucleotide sequence ID" value="NZ_JXAK01000054.1"/>
</dbReference>
<dbReference type="Proteomes" id="UP000031967">
    <property type="component" value="Unassembled WGS sequence"/>
</dbReference>
<evidence type="ECO:0000313" key="4">
    <source>
        <dbReference type="Proteomes" id="UP000031967"/>
    </source>
</evidence>
<name>A0ABR5ACA4_9BACL</name>
<dbReference type="Pfam" id="PF07833">
    <property type="entry name" value="Cu_amine_oxidN1"/>
    <property type="match status" value="1"/>
</dbReference>
<dbReference type="Gene3D" id="3.30.457.10">
    <property type="entry name" value="Copper amine oxidase-like, N-terminal domain"/>
    <property type="match status" value="1"/>
</dbReference>
<keyword evidence="1" id="KW-0732">Signal</keyword>
<feature type="signal peptide" evidence="1">
    <location>
        <begin position="1"/>
        <end position="24"/>
    </location>
</feature>
<keyword evidence="4" id="KW-1185">Reference proteome</keyword>
<evidence type="ECO:0000259" key="2">
    <source>
        <dbReference type="Pfam" id="PF07833"/>
    </source>
</evidence>
<protein>
    <recommendedName>
        <fullName evidence="2">Copper amine oxidase-like N-terminal domain-containing protein</fullName>
    </recommendedName>
</protein>
<sequence length="634" mass="71680">MKKLGLLLLMAVVLFVEPLANVHATSTNESKYVTHAEFVRDAVVALYGEPVLPTKQHWADPYYDYTTKLGIINLGSFGGRSPLNYRDIEITRGEAARVIYLLLNKEIGVTKLKAIRFLYQENLACGAYNDKGDYMENYNPTAKLTRESASILIERAKALKNGEQLTPCENLGTSQGFKSTLLDRFESLNKQMHTSYEFTASDEEYGIIVWKNGKIISTYGYDEIFIGSPFAWDTWSFDVVGTPDKKDLAFFVKELQMVGMPESEETIKNLLDTIVSKDNSIAYSKPNVTVRGEEYQLPNVGYKNYSLHWANGEFTEKPPETSTVPDAPSQERTSWFYVDGHLITDDQNQPDFSDDSPYVPIQTVVEGMGDKFEWNDTNKSGIIRLKDGRKISITVNSSFSNEFGQKIPNAKIINEKLYVSVYFVGEILKYPMVQEKKENREYVFIGQPPVVMPPGILPTVKPTPCPTPSMMATMVLGEQDLRYKVADDWKPPLIQSTATWDPAKDHETLKKELGLGEGWYFSPYCGKENTAALSVTGGGIYSTIVFYGWYGIENQVNPSNKVPYIARELFKFYTSDNYETLFKIMDDGYGPQGKDISQYENKVFKLGDQEIEIMTTPTTVQVYISRPGQKLNLN</sequence>
<organism evidence="3 4">
    <name type="scientific">Gordoniibacillus kamchatkensis</name>
    <dbReference type="NCBI Taxonomy" id="1590651"/>
    <lineage>
        <taxon>Bacteria</taxon>
        <taxon>Bacillati</taxon>
        <taxon>Bacillota</taxon>
        <taxon>Bacilli</taxon>
        <taxon>Bacillales</taxon>
        <taxon>Paenibacillaceae</taxon>
        <taxon>Gordoniibacillus</taxon>
    </lineage>
</organism>